<sequence length="41" mass="4538">MYVFLNENNSFSQCKSCFCSAQTSLIAKKLPYTGSQSAVQI</sequence>
<dbReference type="Proteomes" id="UP000004123">
    <property type="component" value="Unassembled WGS sequence"/>
</dbReference>
<gene>
    <name evidence="1" type="ORF">HMPREF9144_2303</name>
</gene>
<accession>F9DKW1</accession>
<comment type="caution">
    <text evidence="1">The sequence shown here is derived from an EMBL/GenBank/DDBJ whole genome shotgun (WGS) entry which is preliminary data.</text>
</comment>
<evidence type="ECO:0000313" key="2">
    <source>
        <dbReference type="Proteomes" id="UP000004123"/>
    </source>
</evidence>
<reference evidence="1 2" key="1">
    <citation type="submission" date="2011-04" db="EMBL/GenBank/DDBJ databases">
        <authorList>
            <person name="Muzny D."/>
            <person name="Qin X."/>
            <person name="Deng J."/>
            <person name="Jiang H."/>
            <person name="Liu Y."/>
            <person name="Qu J."/>
            <person name="Song X.-Z."/>
            <person name="Zhang L."/>
            <person name="Thornton R."/>
            <person name="Coyle M."/>
            <person name="Francisco L."/>
            <person name="Jackson L."/>
            <person name="Javaid M."/>
            <person name="Korchina V."/>
            <person name="Kovar C."/>
            <person name="Mata R."/>
            <person name="Mathew T."/>
            <person name="Ngo R."/>
            <person name="Nguyen L."/>
            <person name="Nguyen N."/>
            <person name="Okwuonu G."/>
            <person name="Ongeri F."/>
            <person name="Pham C."/>
            <person name="Simmons D."/>
            <person name="Wilczek-Boney K."/>
            <person name="Hale W."/>
            <person name="Jakkamsetti A."/>
            <person name="Pham P."/>
            <person name="Ruth R."/>
            <person name="San Lucas F."/>
            <person name="Warren J."/>
            <person name="Zhang J."/>
            <person name="Zhao Z."/>
            <person name="Zhou C."/>
            <person name="Zhu D."/>
            <person name="Lee S."/>
            <person name="Bess C."/>
            <person name="Blankenburg K."/>
            <person name="Forbes L."/>
            <person name="Fu Q."/>
            <person name="Gubbala S."/>
            <person name="Hirani K."/>
            <person name="Jayaseelan J.C."/>
            <person name="Lara F."/>
            <person name="Munidasa M."/>
            <person name="Palculict T."/>
            <person name="Patil S."/>
            <person name="Pu L.-L."/>
            <person name="Saada N."/>
            <person name="Tang L."/>
            <person name="Weissenberger G."/>
            <person name="Zhu Y."/>
            <person name="Hemphill L."/>
            <person name="Shang Y."/>
            <person name="Youmans B."/>
            <person name="Ayvaz T."/>
            <person name="Ross M."/>
            <person name="Santibanez J."/>
            <person name="Aqrawi P."/>
            <person name="Gross S."/>
            <person name="Joshi V."/>
            <person name="Fowler G."/>
            <person name="Nazareth L."/>
            <person name="Reid J."/>
            <person name="Worley K."/>
            <person name="Petrosino J."/>
            <person name="Highlander S."/>
            <person name="Gibbs R."/>
        </authorList>
    </citation>
    <scope>NUCLEOTIDE SEQUENCE [LARGE SCALE GENOMIC DNA]</scope>
    <source>
        <strain evidence="1 2">ATCC 700821</strain>
    </source>
</reference>
<dbReference type="HOGENOM" id="CLU_3274677_0_0_10"/>
<dbReference type="AlphaFoldDB" id="F9DKW1"/>
<protein>
    <submittedName>
        <fullName evidence="1">Uncharacterized protein</fullName>
    </submittedName>
</protein>
<evidence type="ECO:0000313" key="1">
    <source>
        <dbReference type="EMBL" id="EGQ13979.1"/>
    </source>
</evidence>
<dbReference type="EMBL" id="AFPY01000110">
    <property type="protein sequence ID" value="EGQ13979.1"/>
    <property type="molecule type" value="Genomic_DNA"/>
</dbReference>
<organism evidence="1 2">
    <name type="scientific">Prevotella pallens ATCC 700821</name>
    <dbReference type="NCBI Taxonomy" id="997353"/>
    <lineage>
        <taxon>Bacteria</taxon>
        <taxon>Pseudomonadati</taxon>
        <taxon>Bacteroidota</taxon>
        <taxon>Bacteroidia</taxon>
        <taxon>Bacteroidales</taxon>
        <taxon>Prevotellaceae</taxon>
        <taxon>Prevotella</taxon>
    </lineage>
</organism>
<proteinExistence type="predicted"/>
<name>F9DKW1_9BACT</name>